<protein>
    <recommendedName>
        <fullName evidence="1">CheR-type methyltransferase domain-containing protein</fullName>
    </recommendedName>
</protein>
<evidence type="ECO:0000313" key="2">
    <source>
        <dbReference type="EMBL" id="QSX74703.1"/>
    </source>
</evidence>
<evidence type="ECO:0000313" key="3">
    <source>
        <dbReference type="Proteomes" id="UP000663400"/>
    </source>
</evidence>
<proteinExistence type="predicted"/>
<sequence>MATHVHDSARPSAVVCDRTALEPGEAQMSRLLELTIKPFVPFVRHIWRRLPVALRQTRPARRIGTFFYDHYVRGTYRDQTHYTWFLRNIAQLRLLTEVVSAHPRGQPLRIASIGCSVGAELYSTLWLLRRYHPWLQVVARGIDTSANVIEVARKGVYRLRTPSPQGGTLELNGAKVLTTVPNALNDIMDMTPEGDFRIKDWIREGVSWTVADATDPGLAAIIGPQDVVIACNVLGPMDDAIAEACLRGLVKLIVPGGTLVLDGIDLDLKSRVTQSLGLKPMTRYLEEIHTADPTKGDWPWTRWSHEPIDYQRADWHYRYATVFGVASSDERRQENAIDRPDAVLAVDAPVLAVSMSNTDSSTPAGIAR</sequence>
<dbReference type="InterPro" id="IPR022642">
    <property type="entry name" value="CheR_C"/>
</dbReference>
<dbReference type="Proteomes" id="UP000663400">
    <property type="component" value="Chromosome"/>
</dbReference>
<dbReference type="SUPFAM" id="SSF53335">
    <property type="entry name" value="S-adenosyl-L-methionine-dependent methyltransferases"/>
    <property type="match status" value="1"/>
</dbReference>
<accession>A0ABX7R9A5</accession>
<gene>
    <name evidence="2" type="ORF">HIV01_016265</name>
</gene>
<dbReference type="EMBL" id="CP071517">
    <property type="protein sequence ID" value="QSX74703.1"/>
    <property type="molecule type" value="Genomic_DNA"/>
</dbReference>
<feature type="domain" description="CheR-type methyltransferase" evidence="1">
    <location>
        <begin position="80"/>
        <end position="261"/>
    </location>
</feature>
<name>A0ABX7R9A5_9GAMM</name>
<dbReference type="InterPro" id="IPR000780">
    <property type="entry name" value="CheR_MeTrfase"/>
</dbReference>
<keyword evidence="3" id="KW-1185">Reference proteome</keyword>
<dbReference type="PROSITE" id="PS50123">
    <property type="entry name" value="CHER"/>
    <property type="match status" value="1"/>
</dbReference>
<reference evidence="2 3" key="1">
    <citation type="submission" date="2021-02" db="EMBL/GenBank/DDBJ databases">
        <title>Lysobacter arenosi sp. nov., isolated from soil of gangwondo yeongwol, south Korea.</title>
        <authorList>
            <person name="Kim K.R."/>
            <person name="Kim K.H."/>
            <person name="Jeon C.O."/>
        </authorList>
    </citation>
    <scope>NUCLEOTIDE SEQUENCE [LARGE SCALE GENOMIC DNA]</scope>
    <source>
        <strain evidence="2 3">R7</strain>
    </source>
</reference>
<dbReference type="InterPro" id="IPR029063">
    <property type="entry name" value="SAM-dependent_MTases_sf"/>
</dbReference>
<dbReference type="Gene3D" id="3.40.50.150">
    <property type="entry name" value="Vaccinia Virus protein VP39"/>
    <property type="match status" value="1"/>
</dbReference>
<dbReference type="Pfam" id="PF01739">
    <property type="entry name" value="CheR"/>
    <property type="match status" value="1"/>
</dbReference>
<evidence type="ECO:0000259" key="1">
    <source>
        <dbReference type="PROSITE" id="PS50123"/>
    </source>
</evidence>
<dbReference type="SMART" id="SM00138">
    <property type="entry name" value="MeTrc"/>
    <property type="match status" value="1"/>
</dbReference>
<organism evidence="2 3">
    <name type="scientific">Lysobacter arenosi</name>
    <dbReference type="NCBI Taxonomy" id="2795387"/>
    <lineage>
        <taxon>Bacteria</taxon>
        <taxon>Pseudomonadati</taxon>
        <taxon>Pseudomonadota</taxon>
        <taxon>Gammaproteobacteria</taxon>
        <taxon>Lysobacterales</taxon>
        <taxon>Lysobacteraceae</taxon>
        <taxon>Lysobacter</taxon>
    </lineage>
</organism>